<dbReference type="InterPro" id="IPR008767">
    <property type="entry name" value="Phage_SPP1_head-tail_adaptor"/>
</dbReference>
<evidence type="ECO:0000313" key="1">
    <source>
        <dbReference type="EMBL" id="CAB4121368.1"/>
    </source>
</evidence>
<name>A0A6J5KH71_9CAUD</name>
<dbReference type="InterPro" id="IPR038666">
    <property type="entry name" value="SSP1_head-tail_sf"/>
</dbReference>
<sequence>MQAALLRKRLIIQSRSQVQDDYGQPLTAWVDVETVWGAVEPVSGRESISADAMQSSVTYQVVMRYRPGITAKMRIKYGNRFFDIQDVIDENERHRMLTLLCVEGLSDG</sequence>
<dbReference type="EMBL" id="LR796145">
    <property type="protein sequence ID" value="CAB4121368.1"/>
    <property type="molecule type" value="Genomic_DNA"/>
</dbReference>
<gene>
    <name evidence="1" type="ORF">UFOVP13_46</name>
</gene>
<dbReference type="Pfam" id="PF05521">
    <property type="entry name" value="Phage_HCP"/>
    <property type="match status" value="1"/>
</dbReference>
<dbReference type="Gene3D" id="2.40.10.270">
    <property type="entry name" value="Bacteriophage SPP1 head-tail adaptor protein"/>
    <property type="match status" value="1"/>
</dbReference>
<protein>
    <submittedName>
        <fullName evidence="1">Gp16_SPP1, putative phage head-tail adaptor</fullName>
    </submittedName>
</protein>
<dbReference type="NCBIfam" id="TIGR01563">
    <property type="entry name" value="gp16_SPP1"/>
    <property type="match status" value="1"/>
</dbReference>
<accession>A0A6J5KH71</accession>
<proteinExistence type="predicted"/>
<reference evidence="1" key="1">
    <citation type="submission" date="2020-04" db="EMBL/GenBank/DDBJ databases">
        <authorList>
            <person name="Chiriac C."/>
            <person name="Salcher M."/>
            <person name="Ghai R."/>
            <person name="Kavagutti S V."/>
        </authorList>
    </citation>
    <scope>NUCLEOTIDE SEQUENCE</scope>
</reference>
<organism evidence="1">
    <name type="scientific">uncultured Caudovirales phage</name>
    <dbReference type="NCBI Taxonomy" id="2100421"/>
    <lineage>
        <taxon>Viruses</taxon>
        <taxon>Duplodnaviria</taxon>
        <taxon>Heunggongvirae</taxon>
        <taxon>Uroviricota</taxon>
        <taxon>Caudoviricetes</taxon>
        <taxon>Peduoviridae</taxon>
        <taxon>Maltschvirus</taxon>
        <taxon>Maltschvirus maltsch</taxon>
    </lineage>
</organism>